<dbReference type="OrthoDB" id="9796450at2"/>
<dbReference type="InterPro" id="IPR046945">
    <property type="entry name" value="RHMD-like"/>
</dbReference>
<dbReference type="InterPro" id="IPR029017">
    <property type="entry name" value="Enolase-like_N"/>
</dbReference>
<dbReference type="SMART" id="SM00922">
    <property type="entry name" value="MR_MLE"/>
    <property type="match status" value="1"/>
</dbReference>
<evidence type="ECO:0000313" key="6">
    <source>
        <dbReference type="Proteomes" id="UP000321328"/>
    </source>
</evidence>
<accession>A0A511D2K0</accession>
<keyword evidence="6" id="KW-1185">Reference proteome</keyword>
<dbReference type="InterPro" id="IPR029065">
    <property type="entry name" value="Enolase_C-like"/>
</dbReference>
<evidence type="ECO:0000256" key="3">
    <source>
        <dbReference type="ARBA" id="ARBA00022842"/>
    </source>
</evidence>
<dbReference type="PROSITE" id="PS00909">
    <property type="entry name" value="MR_MLE_2"/>
    <property type="match status" value="1"/>
</dbReference>
<dbReference type="SUPFAM" id="SSF54826">
    <property type="entry name" value="Enolase N-terminal domain-like"/>
    <property type="match status" value="1"/>
</dbReference>
<dbReference type="PANTHER" id="PTHR13794:SF58">
    <property type="entry name" value="MITOCHONDRIAL ENOLASE SUPERFAMILY MEMBER 1"/>
    <property type="match status" value="1"/>
</dbReference>
<dbReference type="GO" id="GO:0016052">
    <property type="term" value="P:carbohydrate catabolic process"/>
    <property type="evidence" value="ECO:0007669"/>
    <property type="project" value="TreeGrafter"/>
</dbReference>
<dbReference type="CDD" id="cd03328">
    <property type="entry name" value="MR_like_3"/>
    <property type="match status" value="1"/>
</dbReference>
<dbReference type="STRING" id="1123024.GCA_000423625_01927"/>
<dbReference type="PANTHER" id="PTHR13794">
    <property type="entry name" value="ENOLASE SUPERFAMILY, MANDELATE RACEMASE"/>
    <property type="match status" value="1"/>
</dbReference>
<dbReference type="SUPFAM" id="SSF51604">
    <property type="entry name" value="Enolase C-terminal domain-like"/>
    <property type="match status" value="1"/>
</dbReference>
<dbReference type="Pfam" id="PF13378">
    <property type="entry name" value="MR_MLE_C"/>
    <property type="match status" value="1"/>
</dbReference>
<dbReference type="AlphaFoldDB" id="A0A511D2K0"/>
<comment type="caution">
    <text evidence="5">The sequence shown here is derived from an EMBL/GenBank/DDBJ whole genome shotgun (WGS) entry which is preliminary data.</text>
</comment>
<dbReference type="InterPro" id="IPR013342">
    <property type="entry name" value="Mandelate_racemase_C"/>
</dbReference>
<dbReference type="EMBL" id="BJVI01000029">
    <property type="protein sequence ID" value="GEL19015.1"/>
    <property type="molecule type" value="Genomic_DNA"/>
</dbReference>
<organism evidence="5 6">
    <name type="scientific">Pseudonocardia asaccharolytica DSM 44247 = NBRC 16224</name>
    <dbReference type="NCBI Taxonomy" id="1123024"/>
    <lineage>
        <taxon>Bacteria</taxon>
        <taxon>Bacillati</taxon>
        <taxon>Actinomycetota</taxon>
        <taxon>Actinomycetes</taxon>
        <taxon>Pseudonocardiales</taxon>
        <taxon>Pseudonocardiaceae</taxon>
        <taxon>Pseudonocardia</taxon>
    </lineage>
</organism>
<comment type="cofactor">
    <cofactor evidence="1">
        <name>Mg(2+)</name>
        <dbReference type="ChEBI" id="CHEBI:18420"/>
    </cofactor>
</comment>
<gene>
    <name evidence="5" type="ORF">PA7_28520</name>
</gene>
<proteinExistence type="predicted"/>
<dbReference type="InterPro" id="IPR036849">
    <property type="entry name" value="Enolase-like_C_sf"/>
</dbReference>
<keyword evidence="3" id="KW-0460">Magnesium</keyword>
<dbReference type="InterPro" id="IPR018110">
    <property type="entry name" value="Mandel_Rmase/mucon_lact_enz_CS"/>
</dbReference>
<dbReference type="InterPro" id="IPR013341">
    <property type="entry name" value="Mandelate_racemase_N_dom"/>
</dbReference>
<dbReference type="GO" id="GO:0009063">
    <property type="term" value="P:amino acid catabolic process"/>
    <property type="evidence" value="ECO:0007669"/>
    <property type="project" value="InterPro"/>
</dbReference>
<dbReference type="SFLD" id="SFLDG00179">
    <property type="entry name" value="mandelate_racemase"/>
    <property type="match status" value="1"/>
</dbReference>
<dbReference type="GO" id="GO:0016836">
    <property type="term" value="F:hydro-lyase activity"/>
    <property type="evidence" value="ECO:0007669"/>
    <property type="project" value="TreeGrafter"/>
</dbReference>
<protein>
    <submittedName>
        <fullName evidence="5">Mandelate racemase</fullName>
    </submittedName>
</protein>
<sequence>MYPEPHRVLAAVTDAPPTVERIEAAVYVIPTDAPESDGTLEWDSTTFVLVTAHGGGRTGIGYTYAGPAAAQVVTGKLAGVVVGRDARTPVASWAAMLPAVRNLGKPGLAAEAISAVDIALWDLHTRLLDLPLAVAIGAVHEATPVYGSGGFTSYDNATLGAQLADWVEAGIPQVKMKVGRDPDADLGRLRAARDAIGDARLLVDANGAYQRKEATLWAQRFAEFDVRWLEEPVSSDDLAGLALLRDRGPAGMDIAAGEYGYDLPYFQRMLDAGAVDCLQADVTRCGGISGLLRVAALCDARSMDLSLHCAPQVSAQVGTAVWHLRHLEYFHDHVRIEGMAFDGVLAPEPDGLLHPDRSRPGLGLTVKQVDLERYRVA</sequence>
<dbReference type="SFLD" id="SFLDS00001">
    <property type="entry name" value="Enolase"/>
    <property type="match status" value="1"/>
</dbReference>
<dbReference type="Pfam" id="PF02746">
    <property type="entry name" value="MR_MLE_N"/>
    <property type="match status" value="1"/>
</dbReference>
<evidence type="ECO:0000259" key="4">
    <source>
        <dbReference type="SMART" id="SM00922"/>
    </source>
</evidence>
<name>A0A511D2K0_9PSEU</name>
<evidence type="ECO:0000256" key="2">
    <source>
        <dbReference type="ARBA" id="ARBA00022723"/>
    </source>
</evidence>
<dbReference type="Proteomes" id="UP000321328">
    <property type="component" value="Unassembled WGS sequence"/>
</dbReference>
<dbReference type="Gene3D" id="3.20.20.120">
    <property type="entry name" value="Enolase-like C-terminal domain"/>
    <property type="match status" value="1"/>
</dbReference>
<evidence type="ECO:0000313" key="5">
    <source>
        <dbReference type="EMBL" id="GEL19015.1"/>
    </source>
</evidence>
<reference evidence="5 6" key="1">
    <citation type="submission" date="2019-07" db="EMBL/GenBank/DDBJ databases">
        <title>Whole genome shotgun sequence of Pseudonocardia asaccharolytica NBRC 16224.</title>
        <authorList>
            <person name="Hosoyama A."/>
            <person name="Uohara A."/>
            <person name="Ohji S."/>
            <person name="Ichikawa N."/>
        </authorList>
    </citation>
    <scope>NUCLEOTIDE SEQUENCE [LARGE SCALE GENOMIC DNA]</scope>
    <source>
        <strain evidence="5 6">NBRC 16224</strain>
    </source>
</reference>
<dbReference type="Gene3D" id="3.30.390.10">
    <property type="entry name" value="Enolase-like, N-terminal domain"/>
    <property type="match status" value="1"/>
</dbReference>
<feature type="domain" description="Mandelate racemase/muconate lactonizing enzyme C-terminal" evidence="4">
    <location>
        <begin position="157"/>
        <end position="251"/>
    </location>
</feature>
<keyword evidence="2" id="KW-0479">Metal-binding</keyword>
<dbReference type="GO" id="GO:0000287">
    <property type="term" value="F:magnesium ion binding"/>
    <property type="evidence" value="ECO:0007669"/>
    <property type="project" value="TreeGrafter"/>
</dbReference>
<evidence type="ECO:0000256" key="1">
    <source>
        <dbReference type="ARBA" id="ARBA00001946"/>
    </source>
</evidence>